<proteinExistence type="predicted"/>
<evidence type="ECO:0000256" key="1">
    <source>
        <dbReference type="SAM" id="Coils"/>
    </source>
</evidence>
<gene>
    <name evidence="2" type="ORF">METBISCDRAFT_21918</name>
</gene>
<feature type="coiled-coil region" evidence="1">
    <location>
        <begin position="286"/>
        <end position="320"/>
    </location>
</feature>
<evidence type="ECO:0000313" key="2">
    <source>
        <dbReference type="EMBL" id="RKP32012.1"/>
    </source>
</evidence>
<evidence type="ECO:0000313" key="3">
    <source>
        <dbReference type="Proteomes" id="UP000268321"/>
    </source>
</evidence>
<protein>
    <recommendedName>
        <fullName evidence="4">Fibronectin type-III domain-containing protein</fullName>
    </recommendedName>
</protein>
<dbReference type="OrthoDB" id="5572782at2759"/>
<dbReference type="Proteomes" id="UP000268321">
    <property type="component" value="Unassembled WGS sequence"/>
</dbReference>
<dbReference type="SUPFAM" id="SSF49265">
    <property type="entry name" value="Fibronectin type III"/>
    <property type="match status" value="1"/>
</dbReference>
<organism evidence="2 3">
    <name type="scientific">Metschnikowia bicuspidata</name>
    <dbReference type="NCBI Taxonomy" id="27322"/>
    <lineage>
        <taxon>Eukaryota</taxon>
        <taxon>Fungi</taxon>
        <taxon>Dikarya</taxon>
        <taxon>Ascomycota</taxon>
        <taxon>Saccharomycotina</taxon>
        <taxon>Pichiomycetes</taxon>
        <taxon>Metschnikowiaceae</taxon>
        <taxon>Metschnikowia</taxon>
    </lineage>
</organism>
<name>A0A4P9ZHS6_9ASCO</name>
<sequence>MKEVILTAIASLCWMIFRLYQLLKTPTAKLGSSLNLEIPHTPVILFDWLDDTSVVLHWDIETLPDENIFYVILINGSDLGTLACNAVRLTNLDPEYMYRIQIVAINAISSFRSQSDAVYFRTLPKNSQGVKPAYLGRKKRVPRANSKLYPALDLDIPLSAIGELSAKELVQYLHASQAESARVYNEFQIASSSQKEREPIICAQILQYKRELRDGAEARAKREGDLKQLEQKKDLLTFQKLKLLKQLKIHISQKTMNEKKLQEFRLRITKLTEKSHHAENTARAEREKNKAYVEAVNREIDALKEKIPKMEESIKQSRLKKKDIATTVAQLRPLVEKFTASNQEERKSSQDLTKLKWNPIFNLDGGLTELGNEIFSKIYLLLPEWTQSVNQELEVLYSTFQLSLCKYLSVYNVLEALKASNDPLYVPKRKSEYQAGLEFGAHLYALPKPQNASGELDLFSEDAKLLADNWCDLSWTAEYSSPVLSSQASLYNTQPVELALPQTSFLALLEYPELASHRDPQENRPLDGWNSLALLQPINLPQNQPEMHPPILDAAVPQIFGPSYADLLSLVTDSQLLANAFPPSAAKKTPSSNSQTSDLCLPADLSDQSYIAPDQPSAFQPHPLQSNFPYTEPSLMHYPPSEPYHMYPSPSPQLQASLWNNNNQSSFVEPRQQFLGGTLPKAKQVATSISQQSTLPSERELMGHEPFYSDKRAFSDTHSLNETSFAELPLYNDSLFYNNNGLLNNFTFPKNSIWLDVPMATSYSHDRAQSGGSQLWRHYRQNVGKTRTSEFSAFLSLDVGNDSNFDIRLI</sequence>
<keyword evidence="1" id="KW-0175">Coiled coil</keyword>
<dbReference type="AlphaFoldDB" id="A0A4P9ZHS6"/>
<accession>A0A4P9ZHS6</accession>
<dbReference type="InterPro" id="IPR036116">
    <property type="entry name" value="FN3_sf"/>
</dbReference>
<dbReference type="EMBL" id="ML004435">
    <property type="protein sequence ID" value="RKP32012.1"/>
    <property type="molecule type" value="Genomic_DNA"/>
</dbReference>
<evidence type="ECO:0008006" key="4">
    <source>
        <dbReference type="Google" id="ProtNLM"/>
    </source>
</evidence>
<keyword evidence="3" id="KW-1185">Reference proteome</keyword>
<reference evidence="3" key="1">
    <citation type="journal article" date="2018" name="Nat. Microbiol.">
        <title>Leveraging single-cell genomics to expand the fungal tree of life.</title>
        <authorList>
            <person name="Ahrendt S.R."/>
            <person name="Quandt C.A."/>
            <person name="Ciobanu D."/>
            <person name="Clum A."/>
            <person name="Salamov A."/>
            <person name="Andreopoulos B."/>
            <person name="Cheng J.F."/>
            <person name="Woyke T."/>
            <person name="Pelin A."/>
            <person name="Henrissat B."/>
            <person name="Reynolds N.K."/>
            <person name="Benny G.L."/>
            <person name="Smith M.E."/>
            <person name="James T.Y."/>
            <person name="Grigoriev I.V."/>
        </authorList>
    </citation>
    <scope>NUCLEOTIDE SEQUENCE [LARGE SCALE GENOMIC DNA]</scope>
    <source>
        <strain evidence="3">Baker2002</strain>
    </source>
</reference>